<proteinExistence type="predicted"/>
<evidence type="ECO:0000256" key="1">
    <source>
        <dbReference type="ARBA" id="ARBA00023125"/>
    </source>
</evidence>
<name>A0AAE9XG25_9ENTE</name>
<feature type="domain" description="HTH tetR-type" evidence="3">
    <location>
        <begin position="9"/>
        <end position="69"/>
    </location>
</feature>
<protein>
    <submittedName>
        <fullName evidence="4">TetR/AcrR family transcriptional regulator</fullName>
    </submittedName>
</protein>
<accession>A0AAE9XG25</accession>
<evidence type="ECO:0000313" key="5">
    <source>
        <dbReference type="Proteomes" id="UP001179600"/>
    </source>
</evidence>
<dbReference type="PROSITE" id="PS50977">
    <property type="entry name" value="HTH_TETR_2"/>
    <property type="match status" value="1"/>
</dbReference>
<organism evidence="4 5">
    <name type="scientific">Vagococcus lutrae</name>
    <dbReference type="NCBI Taxonomy" id="81947"/>
    <lineage>
        <taxon>Bacteria</taxon>
        <taxon>Bacillati</taxon>
        <taxon>Bacillota</taxon>
        <taxon>Bacilli</taxon>
        <taxon>Lactobacillales</taxon>
        <taxon>Enterococcaceae</taxon>
        <taxon>Vagococcus</taxon>
    </lineage>
</organism>
<dbReference type="InterPro" id="IPR050624">
    <property type="entry name" value="HTH-type_Tx_Regulator"/>
</dbReference>
<evidence type="ECO:0000313" key="4">
    <source>
        <dbReference type="EMBL" id="WCG23537.1"/>
    </source>
</evidence>
<reference evidence="4" key="1">
    <citation type="submission" date="2023-01" db="EMBL/GenBank/DDBJ databases">
        <title>Oxazolidinone resistance genes in florfenicol resistant enterococci from beef cattle and veal calves at slaughter.</title>
        <authorList>
            <person name="Biggel M."/>
        </authorList>
    </citation>
    <scope>NUCLEOTIDE SEQUENCE</scope>
    <source>
        <strain evidence="4">K204-1</strain>
    </source>
</reference>
<dbReference type="PANTHER" id="PTHR43479">
    <property type="entry name" value="ACREF/ENVCD OPERON REPRESSOR-RELATED"/>
    <property type="match status" value="1"/>
</dbReference>
<dbReference type="RefSeq" id="WP_252999414.1">
    <property type="nucleotide sequence ID" value="NZ_CP116503.1"/>
</dbReference>
<gene>
    <name evidence="4" type="ORF">PML95_04755</name>
</gene>
<evidence type="ECO:0000256" key="2">
    <source>
        <dbReference type="PROSITE-ProRule" id="PRU00335"/>
    </source>
</evidence>
<dbReference type="AlphaFoldDB" id="A0AAE9XG25"/>
<feature type="DNA-binding region" description="H-T-H motif" evidence="2">
    <location>
        <begin position="32"/>
        <end position="51"/>
    </location>
</feature>
<dbReference type="InterPro" id="IPR009057">
    <property type="entry name" value="Homeodomain-like_sf"/>
</dbReference>
<keyword evidence="1 2" id="KW-0238">DNA-binding</keyword>
<sequence length="207" mass="24713">MEKVDPRVLKTRSKLKAAFLTLLSKNQIQEINVKNLTETAEVTRGTFYLHYRDKEFFVETMMSEIIDEFFYETMIPDTEDETVYRFSLMKYLEFAEVHISFFETLIYDSNSELYRQQLMERLSEEIQTYQKHFKKDRTRIPQTILMNYLMYTLLGYVDGWDANGKIYATRYMAENLSKILDSQFIEEAGIVDFFYGPENQETVNKGQ</sequence>
<evidence type="ECO:0000259" key="3">
    <source>
        <dbReference type="PROSITE" id="PS50977"/>
    </source>
</evidence>
<dbReference type="PANTHER" id="PTHR43479:SF7">
    <property type="entry name" value="TETR-FAMILY TRANSCRIPTIONAL REGULATOR"/>
    <property type="match status" value="1"/>
</dbReference>
<dbReference type="Gene3D" id="1.10.357.10">
    <property type="entry name" value="Tetracycline Repressor, domain 2"/>
    <property type="match status" value="1"/>
</dbReference>
<dbReference type="SUPFAM" id="SSF46689">
    <property type="entry name" value="Homeodomain-like"/>
    <property type="match status" value="1"/>
</dbReference>
<dbReference type="GO" id="GO:0003677">
    <property type="term" value="F:DNA binding"/>
    <property type="evidence" value="ECO:0007669"/>
    <property type="project" value="UniProtKB-UniRule"/>
</dbReference>
<dbReference type="EMBL" id="CP116507">
    <property type="protein sequence ID" value="WCG23537.1"/>
    <property type="molecule type" value="Genomic_DNA"/>
</dbReference>
<dbReference type="InterPro" id="IPR001647">
    <property type="entry name" value="HTH_TetR"/>
</dbReference>
<dbReference type="Proteomes" id="UP001179600">
    <property type="component" value="Chromosome"/>
</dbReference>